<evidence type="ECO:0000256" key="1">
    <source>
        <dbReference type="SAM" id="MobiDB-lite"/>
    </source>
</evidence>
<feature type="transmembrane region" description="Helical" evidence="2">
    <location>
        <begin position="128"/>
        <end position="151"/>
    </location>
</feature>
<sequence length="447" mass="47084">MRRRSPRRRLWEDLLERYGVVCRETAAAGGVRGGLTPLHAVLRRMEDTGAVLRGQFVEGLGPVQFARQDAVEQLRAVGACQDSGFVQPTSARACPVLSSCDTITRVIRSSTVSLASPSSRSFPRGLRALRLAPLVALLVGLLSLVGSWLLVAPAVAAEDDRHVDMTVTLHEEEAVDIAIFFAQEGATTSETEDGCDPADFEEDAEEVSGTMTVEVAELDGMPACSVRFTGLRLRDVEELFTDSITVRHTDSAYEVVLDEDFFYNFDQARLTVRFPGGVESASGASEIDGSTVTWADAASEDRIRVTGGDSEGLPWLLPALIGGGVLLAAVAGVVVFLVVRRRRSATSAQPLVQQPAAGYGVSAPGAPGASTYPVPGQPQAPVQPQGGYSAQPQAAYPQAPQVPYTSGQGQVPPTGYAPGQGQAPAGPQPPAQPGQGVWPPQDLGASQ</sequence>
<evidence type="ECO:0000256" key="2">
    <source>
        <dbReference type="SAM" id="Phobius"/>
    </source>
</evidence>
<dbReference type="Proteomes" id="UP000273001">
    <property type="component" value="Chromosome"/>
</dbReference>
<evidence type="ECO:0000313" key="6">
    <source>
        <dbReference type="Proteomes" id="UP000273001"/>
    </source>
</evidence>
<dbReference type="Pfam" id="PF21946">
    <property type="entry name" value="LppM"/>
    <property type="match status" value="1"/>
</dbReference>
<feature type="region of interest" description="Disordered" evidence="1">
    <location>
        <begin position="368"/>
        <end position="447"/>
    </location>
</feature>
<keyword evidence="2" id="KW-0812">Transmembrane</keyword>
<dbReference type="Pfam" id="PF23234">
    <property type="entry name" value="WHD_4th_Lhr"/>
    <property type="match status" value="1"/>
</dbReference>
<dbReference type="InterPro" id="IPR055367">
    <property type="entry name" value="WH4_Lhr"/>
</dbReference>
<gene>
    <name evidence="5" type="ORF">D5R93_08475</name>
</gene>
<dbReference type="InterPro" id="IPR053807">
    <property type="entry name" value="LppM"/>
</dbReference>
<keyword evidence="2" id="KW-1133">Transmembrane helix</keyword>
<feature type="compositionally biased region" description="Low complexity" evidence="1">
    <location>
        <begin position="412"/>
        <end position="425"/>
    </location>
</feature>
<evidence type="ECO:0000259" key="3">
    <source>
        <dbReference type="Pfam" id="PF21946"/>
    </source>
</evidence>
<keyword evidence="2" id="KW-0472">Membrane</keyword>
<evidence type="ECO:0000313" key="5">
    <source>
        <dbReference type="EMBL" id="AYD90036.1"/>
    </source>
</evidence>
<dbReference type="EMBL" id="CP032514">
    <property type="protein sequence ID" value="AYD90036.1"/>
    <property type="molecule type" value="Genomic_DNA"/>
</dbReference>
<reference evidence="5 6" key="1">
    <citation type="submission" date="2018-09" db="EMBL/GenBank/DDBJ databases">
        <authorList>
            <person name="Li J."/>
        </authorList>
    </citation>
    <scope>NUCLEOTIDE SEQUENCE [LARGE SCALE GENOMIC DNA]</scope>
    <source>
        <strain evidence="5 6">2129</strain>
    </source>
</reference>
<feature type="compositionally biased region" description="Low complexity" evidence="1">
    <location>
        <begin position="373"/>
        <end position="404"/>
    </location>
</feature>
<organism evidence="5 6">
    <name type="scientific">Actinomyces lilanjuaniae</name>
    <dbReference type="NCBI Taxonomy" id="2321394"/>
    <lineage>
        <taxon>Bacteria</taxon>
        <taxon>Bacillati</taxon>
        <taxon>Actinomycetota</taxon>
        <taxon>Actinomycetes</taxon>
        <taxon>Actinomycetales</taxon>
        <taxon>Actinomycetaceae</taxon>
        <taxon>Actinomyces</taxon>
    </lineage>
</organism>
<accession>A0ABN5PTA1</accession>
<evidence type="ECO:0000259" key="4">
    <source>
        <dbReference type="Pfam" id="PF23234"/>
    </source>
</evidence>
<name>A0ABN5PTA1_9ACTO</name>
<dbReference type="RefSeq" id="WP_120204721.1">
    <property type="nucleotide sequence ID" value="NZ_CP032514.1"/>
</dbReference>
<proteinExistence type="predicted"/>
<feature type="domain" description="LppM" evidence="3">
    <location>
        <begin position="163"/>
        <end position="300"/>
    </location>
</feature>
<protein>
    <submittedName>
        <fullName evidence="5">Uncharacterized protein</fullName>
    </submittedName>
</protein>
<feature type="transmembrane region" description="Helical" evidence="2">
    <location>
        <begin position="315"/>
        <end position="339"/>
    </location>
</feature>
<feature type="domain" description="Large helicase-related protein winged-helix" evidence="4">
    <location>
        <begin position="9"/>
        <end position="79"/>
    </location>
</feature>
<keyword evidence="6" id="KW-1185">Reference proteome</keyword>